<dbReference type="InterPro" id="IPR001672">
    <property type="entry name" value="G6P_Isomerase"/>
</dbReference>
<evidence type="ECO:0000313" key="1">
    <source>
        <dbReference type="EMBL" id="PQQ16332.1"/>
    </source>
</evidence>
<accession>A0A314Z4L5</accession>
<dbReference type="STRING" id="2094558.A0A314Z4L5"/>
<name>A0A314Z4L5_PRUYE</name>
<dbReference type="AlphaFoldDB" id="A0A314Z4L5"/>
<keyword evidence="1" id="KW-0413">Isomerase</keyword>
<organism evidence="1 2">
    <name type="scientific">Prunus yedoensis var. nudiflora</name>
    <dbReference type="NCBI Taxonomy" id="2094558"/>
    <lineage>
        <taxon>Eukaryota</taxon>
        <taxon>Viridiplantae</taxon>
        <taxon>Streptophyta</taxon>
        <taxon>Embryophyta</taxon>
        <taxon>Tracheophyta</taxon>
        <taxon>Spermatophyta</taxon>
        <taxon>Magnoliopsida</taxon>
        <taxon>eudicotyledons</taxon>
        <taxon>Gunneridae</taxon>
        <taxon>Pentapetalae</taxon>
        <taxon>rosids</taxon>
        <taxon>fabids</taxon>
        <taxon>Rosales</taxon>
        <taxon>Rosaceae</taxon>
        <taxon>Amygdaloideae</taxon>
        <taxon>Amygdaleae</taxon>
        <taxon>Prunus</taxon>
    </lineage>
</organism>
<dbReference type="SUPFAM" id="SSF53697">
    <property type="entry name" value="SIS domain"/>
    <property type="match status" value="1"/>
</dbReference>
<dbReference type="GO" id="GO:0006094">
    <property type="term" value="P:gluconeogenesis"/>
    <property type="evidence" value="ECO:0007669"/>
    <property type="project" value="InterPro"/>
</dbReference>
<dbReference type="GO" id="GO:0097367">
    <property type="term" value="F:carbohydrate derivative binding"/>
    <property type="evidence" value="ECO:0007669"/>
    <property type="project" value="InterPro"/>
</dbReference>
<dbReference type="EMBL" id="PJQY01000198">
    <property type="protein sequence ID" value="PQQ16332.1"/>
    <property type="molecule type" value="Genomic_DNA"/>
</dbReference>
<keyword evidence="2" id="KW-1185">Reference proteome</keyword>
<comment type="caution">
    <text evidence="1">The sequence shown here is derived from an EMBL/GenBank/DDBJ whole genome shotgun (WGS) entry which is preliminary data.</text>
</comment>
<dbReference type="Pfam" id="PF00342">
    <property type="entry name" value="PGI"/>
    <property type="match status" value="1"/>
</dbReference>
<gene>
    <name evidence="1" type="ORF">Pyn_37708</name>
</gene>
<reference evidence="1 2" key="1">
    <citation type="submission" date="2018-02" db="EMBL/GenBank/DDBJ databases">
        <title>Draft genome of wild Prunus yedoensis var. nudiflora.</title>
        <authorList>
            <person name="Baek S."/>
            <person name="Kim J.-H."/>
            <person name="Choi K."/>
            <person name="Kim G.-B."/>
            <person name="Cho A."/>
            <person name="Jang H."/>
            <person name="Shin C.-H."/>
            <person name="Yu H.-J."/>
            <person name="Mun J.-H."/>
        </authorList>
    </citation>
    <scope>NUCLEOTIDE SEQUENCE [LARGE SCALE GENOMIC DNA]</scope>
    <source>
        <strain evidence="2">cv. Jeju island</strain>
        <tissue evidence="1">Leaf</tissue>
    </source>
</reference>
<dbReference type="GO" id="GO:0004347">
    <property type="term" value="F:glucose-6-phosphate isomerase activity"/>
    <property type="evidence" value="ECO:0007669"/>
    <property type="project" value="InterPro"/>
</dbReference>
<evidence type="ECO:0000313" key="2">
    <source>
        <dbReference type="Proteomes" id="UP000250321"/>
    </source>
</evidence>
<dbReference type="Gene3D" id="3.40.50.10490">
    <property type="entry name" value="Glucose-6-phosphate isomerase like protein, domain 1"/>
    <property type="match status" value="1"/>
</dbReference>
<dbReference type="InterPro" id="IPR046348">
    <property type="entry name" value="SIS_dom_sf"/>
</dbReference>
<protein>
    <submittedName>
        <fullName evidence="1">Phosphoglucose isomerase (PGI)</fullName>
    </submittedName>
</protein>
<proteinExistence type="predicted"/>
<dbReference type="GO" id="GO:0006096">
    <property type="term" value="P:glycolytic process"/>
    <property type="evidence" value="ECO:0007669"/>
    <property type="project" value="InterPro"/>
</dbReference>
<sequence>MGFNLSSISSLANVDPIDVARNTLVVVVLRTFTTAETMLNVRTLREWISSSLGSACPSLFLMIEHNNFNPDAVANIWNGSSQHKLYSMAISFVLLPLVD</sequence>
<dbReference type="Proteomes" id="UP000250321">
    <property type="component" value="Unassembled WGS sequence"/>
</dbReference>